<keyword evidence="1" id="KW-0812">Transmembrane</keyword>
<accession>A0ABY4ERZ4</accession>
<feature type="transmembrane region" description="Helical" evidence="1">
    <location>
        <begin position="139"/>
        <end position="164"/>
    </location>
</feature>
<evidence type="ECO:0000313" key="2">
    <source>
        <dbReference type="EMBL" id="UOQ46653.1"/>
    </source>
</evidence>
<evidence type="ECO:0000313" key="3">
    <source>
        <dbReference type="Proteomes" id="UP000831782"/>
    </source>
</evidence>
<dbReference type="InterPro" id="IPR006938">
    <property type="entry name" value="DUF624"/>
</dbReference>
<evidence type="ECO:0000256" key="1">
    <source>
        <dbReference type="SAM" id="Phobius"/>
    </source>
</evidence>
<feature type="transmembrane region" description="Helical" evidence="1">
    <location>
        <begin position="105"/>
        <end position="127"/>
    </location>
</feature>
<reference evidence="2 3" key="1">
    <citation type="submission" date="2022-04" db="EMBL/GenBank/DDBJ databases">
        <title>Gracilibacillus sp. isolated from saltern.</title>
        <authorList>
            <person name="Won M."/>
            <person name="Lee C.-M."/>
            <person name="Woen H.-Y."/>
            <person name="Kwon S.-W."/>
        </authorList>
    </citation>
    <scope>NUCLEOTIDE SEQUENCE [LARGE SCALE GENOMIC DNA]</scope>
    <source>
        <strain evidence="2 3">SSWR10-1</strain>
    </source>
</reference>
<dbReference type="PROSITE" id="PS51257">
    <property type="entry name" value="PROKAR_LIPOPROTEIN"/>
    <property type="match status" value="1"/>
</dbReference>
<dbReference type="RefSeq" id="WP_244714990.1">
    <property type="nucleotide sequence ID" value="NZ_CP095072.1"/>
</dbReference>
<feature type="transmembrane region" description="Helical" evidence="1">
    <location>
        <begin position="170"/>
        <end position="189"/>
    </location>
</feature>
<organism evidence="2 3">
    <name type="scientific">Gracilibacillus caseinilyticus</name>
    <dbReference type="NCBI Taxonomy" id="2932256"/>
    <lineage>
        <taxon>Bacteria</taxon>
        <taxon>Bacillati</taxon>
        <taxon>Bacillota</taxon>
        <taxon>Bacilli</taxon>
        <taxon>Bacillales</taxon>
        <taxon>Bacillaceae</taxon>
        <taxon>Gracilibacillus</taxon>
    </lineage>
</organism>
<proteinExistence type="predicted"/>
<sequence length="207" mass="23795">MERLYYASVFILKMAYLNALMIVFSLIGCVTFGIFPSLTALFFIVRKWQFGENNINTAKTFWNVFRKEFLRSNAVGWLFTLVGMILYINLSLANLLETSLVHFSYYPILMVFILFLAISILIIPVYLHFQTSLWGMAKLAFLFLFISPKNTLLIATASFLFLLVMRMIPGFIPVVGVSGFAYIIMYFSLRIFNQVTELTGDSLQKSM</sequence>
<keyword evidence="1" id="KW-0472">Membrane</keyword>
<feature type="transmembrane region" description="Helical" evidence="1">
    <location>
        <begin position="74"/>
        <end position="93"/>
    </location>
</feature>
<dbReference type="EMBL" id="CP095072">
    <property type="protein sequence ID" value="UOQ46653.1"/>
    <property type="molecule type" value="Genomic_DNA"/>
</dbReference>
<protein>
    <submittedName>
        <fullName evidence="2">DUF624 domain-containing protein</fullName>
    </submittedName>
</protein>
<gene>
    <name evidence="2" type="ORF">MUN88_11110</name>
</gene>
<name>A0ABY4ERZ4_9BACI</name>
<keyword evidence="1" id="KW-1133">Transmembrane helix</keyword>
<keyword evidence="3" id="KW-1185">Reference proteome</keyword>
<feature type="transmembrane region" description="Helical" evidence="1">
    <location>
        <begin position="20"/>
        <end position="45"/>
    </location>
</feature>
<dbReference type="Pfam" id="PF04854">
    <property type="entry name" value="DUF624"/>
    <property type="match status" value="1"/>
</dbReference>
<dbReference type="Proteomes" id="UP000831782">
    <property type="component" value="Chromosome"/>
</dbReference>